<dbReference type="PANTHER" id="PTHR34979:SF1">
    <property type="entry name" value="INNER MEMBRANE PROTEIN YGAZ"/>
    <property type="match status" value="1"/>
</dbReference>
<sequence length="228" mass="24319">MARNRFLAGVKAALPIVMGYMPLGFAYGVLAREAGLSLFQTTMMSVLVYAGSGQFIAVGLMGAAVSAAAVIFTVFLVNLRHLLMSASLIPHLKHYPVPLLGFVSYQITDETYAVAISHFQEEKATESFHMGLNLTAHSAWVLASFLGGAFGNLIRNPAQYGLNFALPAMFIALLIMQVKDKAAILVGLAAAIISIAIKYYSAGSWNIILATIAAATLGVIFEWITSGQ</sequence>
<proteinExistence type="inferred from homology"/>
<dbReference type="Proteomes" id="UP001329915">
    <property type="component" value="Chromosome"/>
</dbReference>
<evidence type="ECO:0000313" key="10">
    <source>
        <dbReference type="Proteomes" id="UP001329915"/>
    </source>
</evidence>
<evidence type="ECO:0000256" key="1">
    <source>
        <dbReference type="ARBA" id="ARBA00004651"/>
    </source>
</evidence>
<keyword evidence="7 8" id="KW-0472">Membrane</keyword>
<feature type="transmembrane region" description="Helical" evidence="8">
    <location>
        <begin position="55"/>
        <end position="77"/>
    </location>
</feature>
<evidence type="ECO:0000256" key="6">
    <source>
        <dbReference type="ARBA" id="ARBA00022989"/>
    </source>
</evidence>
<dbReference type="Pfam" id="PF03591">
    <property type="entry name" value="AzlC"/>
    <property type="match status" value="1"/>
</dbReference>
<organism evidence="9 10">
    <name type="scientific">Metallumcola ferriviriculae</name>
    <dbReference type="NCBI Taxonomy" id="3039180"/>
    <lineage>
        <taxon>Bacteria</taxon>
        <taxon>Bacillati</taxon>
        <taxon>Bacillota</taxon>
        <taxon>Clostridia</taxon>
        <taxon>Neomoorellales</taxon>
        <taxon>Desulfitibacteraceae</taxon>
        <taxon>Metallumcola</taxon>
    </lineage>
</organism>
<evidence type="ECO:0000256" key="2">
    <source>
        <dbReference type="ARBA" id="ARBA00010735"/>
    </source>
</evidence>
<feature type="transmembrane region" description="Helical" evidence="8">
    <location>
        <begin position="160"/>
        <end position="176"/>
    </location>
</feature>
<keyword evidence="6 8" id="KW-1133">Transmembrane helix</keyword>
<comment type="similarity">
    <text evidence="2">Belongs to the AzlC family.</text>
</comment>
<dbReference type="GO" id="GO:0005886">
    <property type="term" value="C:plasma membrane"/>
    <property type="evidence" value="ECO:0007669"/>
    <property type="project" value="UniProtKB-SubCell"/>
</dbReference>
<name>A0AAU0UPL0_9FIRM</name>
<dbReference type="GO" id="GO:1903785">
    <property type="term" value="P:L-valine transmembrane transport"/>
    <property type="evidence" value="ECO:0007669"/>
    <property type="project" value="TreeGrafter"/>
</dbReference>
<evidence type="ECO:0000256" key="7">
    <source>
        <dbReference type="ARBA" id="ARBA00023136"/>
    </source>
</evidence>
<dbReference type="KEGG" id="dbc:MFMK1_002367"/>
<feature type="transmembrane region" description="Helical" evidence="8">
    <location>
        <begin position="207"/>
        <end position="225"/>
    </location>
</feature>
<evidence type="ECO:0000256" key="5">
    <source>
        <dbReference type="ARBA" id="ARBA00022692"/>
    </source>
</evidence>
<dbReference type="EMBL" id="CP121694">
    <property type="protein sequence ID" value="WRO22533.1"/>
    <property type="molecule type" value="Genomic_DNA"/>
</dbReference>
<evidence type="ECO:0000256" key="8">
    <source>
        <dbReference type="SAM" id="Phobius"/>
    </source>
</evidence>
<reference evidence="9 10" key="1">
    <citation type="submission" date="2023-04" db="EMBL/GenBank/DDBJ databases">
        <authorList>
            <person name="Hsu D."/>
        </authorList>
    </citation>
    <scope>NUCLEOTIDE SEQUENCE [LARGE SCALE GENOMIC DNA]</scope>
    <source>
        <strain evidence="9 10">MK1</strain>
    </source>
</reference>
<dbReference type="AlphaFoldDB" id="A0AAU0UPL0"/>
<dbReference type="PANTHER" id="PTHR34979">
    <property type="entry name" value="INNER MEMBRANE PROTEIN YGAZ"/>
    <property type="match status" value="1"/>
</dbReference>
<evidence type="ECO:0000256" key="4">
    <source>
        <dbReference type="ARBA" id="ARBA00022475"/>
    </source>
</evidence>
<dbReference type="RefSeq" id="WP_366921943.1">
    <property type="nucleotide sequence ID" value="NZ_CP121694.1"/>
</dbReference>
<comment type="subcellular location">
    <subcellularLocation>
        <location evidence="1">Cell membrane</location>
        <topology evidence="1">Multi-pass membrane protein</topology>
    </subcellularLocation>
</comment>
<accession>A0AAU0UPL0</accession>
<feature type="transmembrane region" description="Helical" evidence="8">
    <location>
        <begin position="183"/>
        <end position="201"/>
    </location>
</feature>
<dbReference type="InterPro" id="IPR011606">
    <property type="entry name" value="Brnchd-chn_aa_trnsp_permease"/>
</dbReference>
<keyword evidence="4" id="KW-1003">Cell membrane</keyword>
<evidence type="ECO:0000313" key="9">
    <source>
        <dbReference type="EMBL" id="WRO22533.1"/>
    </source>
</evidence>
<protein>
    <submittedName>
        <fullName evidence="9">AzlC family ABC transporter permease</fullName>
    </submittedName>
</protein>
<keyword evidence="10" id="KW-1185">Reference proteome</keyword>
<evidence type="ECO:0000256" key="3">
    <source>
        <dbReference type="ARBA" id="ARBA00022448"/>
    </source>
</evidence>
<keyword evidence="3" id="KW-0813">Transport</keyword>
<gene>
    <name evidence="9" type="ORF">MFMK1_002367</name>
</gene>
<keyword evidence="5 8" id="KW-0812">Transmembrane</keyword>